<reference evidence="4" key="1">
    <citation type="journal article" date="2014" name="Int. J. Syst. Evol. Microbiol.">
        <title>Complete genome sequence of Corynebacterium casei LMG S-19264T (=DSM 44701T), isolated from a smear-ripened cheese.</title>
        <authorList>
            <consortium name="US DOE Joint Genome Institute (JGI-PGF)"/>
            <person name="Walter F."/>
            <person name="Albersmeier A."/>
            <person name="Kalinowski J."/>
            <person name="Ruckert C."/>
        </authorList>
    </citation>
    <scope>NUCLEOTIDE SEQUENCE</scope>
    <source>
        <strain evidence="4">JCM 4646</strain>
    </source>
</reference>
<feature type="domain" description="Glycosyltransferase 2-like" evidence="2">
    <location>
        <begin position="2"/>
        <end position="120"/>
    </location>
</feature>
<evidence type="ECO:0000313" key="4">
    <source>
        <dbReference type="EMBL" id="GHH82530.1"/>
    </source>
</evidence>
<name>A0A919GEL0_9ACTN</name>
<protein>
    <recommendedName>
        <fullName evidence="6">Glycosyl transferase</fullName>
    </recommendedName>
</protein>
<keyword evidence="5" id="KW-1185">Reference proteome</keyword>
<evidence type="ECO:0000313" key="5">
    <source>
        <dbReference type="Proteomes" id="UP000617734"/>
    </source>
</evidence>
<dbReference type="InterPro" id="IPR027791">
    <property type="entry name" value="Galactosyl_T_C"/>
</dbReference>
<evidence type="ECO:0000259" key="2">
    <source>
        <dbReference type="Pfam" id="PF00535"/>
    </source>
</evidence>
<dbReference type="Gene3D" id="3.90.550.10">
    <property type="entry name" value="Spore Coat Polysaccharide Biosynthesis Protein SpsA, Chain A"/>
    <property type="match status" value="1"/>
</dbReference>
<sequence>MVVPSYNAGPQVRRLLSCLALCELDAGDSFEVVVVDDGSDDGTGELLTALAPRYPLEYLFLPRTSASGRAAARNAGIRAASGDVVVLVDADQVVEPGFLAAHARYHRLRTDLVVAGPRGDMAEGEIDDERLAREFSLDAMPEIVGWDGREFLLAEFSENFDNLETCWHYAFTCNLSVRREHLLAVGGFDEGFLGWGLEDSELGYRLRRRGLAFAFQPEALSYQTRREVTAEMLGQWRTNLDHFVARHAGAADVAIQQVICRAFDPAEAERGLGWLDCTVRMEYAARALAGRLPEPTSYTLLEVDDGNARDVLARLPGLAAERDLLVLDDTERAVLAGPAQCAGTTRELVYFHRPSADARKKILARYPVGPVGLTPQLIVSE</sequence>
<dbReference type="Pfam" id="PF00535">
    <property type="entry name" value="Glycos_transf_2"/>
    <property type="match status" value="1"/>
</dbReference>
<dbReference type="InterPro" id="IPR001173">
    <property type="entry name" value="Glyco_trans_2-like"/>
</dbReference>
<dbReference type="SUPFAM" id="SSF53448">
    <property type="entry name" value="Nucleotide-diphospho-sugar transferases"/>
    <property type="match status" value="1"/>
</dbReference>
<organism evidence="4 5">
    <name type="scientific">Kitasatospora indigofera</name>
    <dbReference type="NCBI Taxonomy" id="67307"/>
    <lineage>
        <taxon>Bacteria</taxon>
        <taxon>Bacillati</taxon>
        <taxon>Actinomycetota</taxon>
        <taxon>Actinomycetes</taxon>
        <taxon>Kitasatosporales</taxon>
        <taxon>Streptomycetaceae</taxon>
        <taxon>Kitasatospora</taxon>
    </lineage>
</organism>
<dbReference type="PANTHER" id="PTHR43685:SF3">
    <property type="entry name" value="SLR2126 PROTEIN"/>
    <property type="match status" value="1"/>
</dbReference>
<evidence type="ECO:0000259" key="3">
    <source>
        <dbReference type="Pfam" id="PF02709"/>
    </source>
</evidence>
<dbReference type="PANTHER" id="PTHR43685">
    <property type="entry name" value="GLYCOSYLTRANSFERASE"/>
    <property type="match status" value="1"/>
</dbReference>
<reference evidence="4" key="2">
    <citation type="submission" date="2020-09" db="EMBL/GenBank/DDBJ databases">
        <authorList>
            <person name="Sun Q."/>
            <person name="Ohkuma M."/>
        </authorList>
    </citation>
    <scope>NUCLEOTIDE SEQUENCE</scope>
    <source>
        <strain evidence="4">JCM 4646</strain>
    </source>
</reference>
<dbReference type="Pfam" id="PF02709">
    <property type="entry name" value="Glyco_transf_7C"/>
    <property type="match status" value="1"/>
</dbReference>
<comment type="caution">
    <text evidence="4">The sequence shown here is derived from an EMBL/GenBank/DDBJ whole genome shotgun (WGS) entry which is preliminary data.</text>
</comment>
<evidence type="ECO:0000256" key="1">
    <source>
        <dbReference type="ARBA" id="ARBA00022679"/>
    </source>
</evidence>
<dbReference type="CDD" id="cd00761">
    <property type="entry name" value="Glyco_tranf_GTA_type"/>
    <property type="match status" value="1"/>
</dbReference>
<dbReference type="EMBL" id="BNBO01000059">
    <property type="protein sequence ID" value="GHH82530.1"/>
    <property type="molecule type" value="Genomic_DNA"/>
</dbReference>
<feature type="domain" description="Galactosyltransferase C-terminal" evidence="3">
    <location>
        <begin position="170"/>
        <end position="218"/>
    </location>
</feature>
<keyword evidence="1" id="KW-0808">Transferase</keyword>
<dbReference type="InterPro" id="IPR029044">
    <property type="entry name" value="Nucleotide-diphossugar_trans"/>
</dbReference>
<accession>A0A919GEL0</accession>
<gene>
    <name evidence="4" type="ORF">GCM10018781_67620</name>
</gene>
<dbReference type="GO" id="GO:0016740">
    <property type="term" value="F:transferase activity"/>
    <property type="evidence" value="ECO:0007669"/>
    <property type="project" value="UniProtKB-KW"/>
</dbReference>
<dbReference type="InterPro" id="IPR050834">
    <property type="entry name" value="Glycosyltransf_2"/>
</dbReference>
<dbReference type="Proteomes" id="UP000617734">
    <property type="component" value="Unassembled WGS sequence"/>
</dbReference>
<dbReference type="AlphaFoldDB" id="A0A919GEL0"/>
<proteinExistence type="predicted"/>
<evidence type="ECO:0008006" key="6">
    <source>
        <dbReference type="Google" id="ProtNLM"/>
    </source>
</evidence>